<evidence type="ECO:0000256" key="13">
    <source>
        <dbReference type="PROSITE-ProRule" id="PRU00043"/>
    </source>
</evidence>
<dbReference type="Pfam" id="PF00028">
    <property type="entry name" value="Cadherin"/>
    <property type="match status" value="5"/>
</dbReference>
<evidence type="ECO:0000256" key="5">
    <source>
        <dbReference type="ARBA" id="ARBA00022729"/>
    </source>
</evidence>
<organism evidence="17 18">
    <name type="scientific">Tichodroma muraria</name>
    <dbReference type="NCBI Taxonomy" id="237442"/>
    <lineage>
        <taxon>Eukaryota</taxon>
        <taxon>Metazoa</taxon>
        <taxon>Chordata</taxon>
        <taxon>Craniata</taxon>
        <taxon>Vertebrata</taxon>
        <taxon>Euteleostomi</taxon>
        <taxon>Archelosauria</taxon>
        <taxon>Archosauria</taxon>
        <taxon>Dinosauria</taxon>
        <taxon>Saurischia</taxon>
        <taxon>Theropoda</taxon>
        <taxon>Coelurosauria</taxon>
        <taxon>Aves</taxon>
        <taxon>Neognathae</taxon>
        <taxon>Neoaves</taxon>
        <taxon>Telluraves</taxon>
        <taxon>Australaves</taxon>
        <taxon>Passeriformes</taxon>
        <taxon>Sittidae</taxon>
        <taxon>Tichodroma</taxon>
    </lineage>
</organism>
<comment type="caution">
    <text evidence="17">The sequence shown here is derived from an EMBL/GenBank/DDBJ whole genome shotgun (WGS) entry which is preliminary data.</text>
</comment>
<dbReference type="Gene3D" id="2.60.40.60">
    <property type="entry name" value="Cadherins"/>
    <property type="match status" value="6"/>
</dbReference>
<keyword evidence="9" id="KW-1133">Transmembrane helix</keyword>
<dbReference type="Pfam" id="PF08266">
    <property type="entry name" value="Cadherin_2"/>
    <property type="match status" value="1"/>
</dbReference>
<dbReference type="Proteomes" id="UP000629438">
    <property type="component" value="Unassembled WGS sequence"/>
</dbReference>
<keyword evidence="18" id="KW-1185">Reference proteome</keyword>
<feature type="chain" id="PRO_5032811363" description="Protocadherin gamma-C3" evidence="15">
    <location>
        <begin position="21"/>
        <end position="928"/>
    </location>
</feature>
<keyword evidence="8" id="KW-0130">Cell adhesion</keyword>
<feature type="domain" description="Cadherin" evidence="16">
    <location>
        <begin position="565"/>
        <end position="675"/>
    </location>
</feature>
<name>A0A850Z0X7_9PASS</name>
<dbReference type="SUPFAM" id="SSF49313">
    <property type="entry name" value="Cadherin-like"/>
    <property type="match status" value="6"/>
</dbReference>
<dbReference type="PRINTS" id="PR00205">
    <property type="entry name" value="CADHERIN"/>
</dbReference>
<dbReference type="FunFam" id="2.60.40.60:FF:000185">
    <property type="entry name" value="Protocadherin 2 alpha c"/>
    <property type="match status" value="1"/>
</dbReference>
<feature type="signal peptide" evidence="15">
    <location>
        <begin position="1"/>
        <end position="20"/>
    </location>
</feature>
<feature type="non-terminal residue" evidence="17">
    <location>
        <position position="928"/>
    </location>
</feature>
<keyword evidence="3" id="KW-1003">Cell membrane</keyword>
<dbReference type="GO" id="GO:0007156">
    <property type="term" value="P:homophilic cell adhesion via plasma membrane adhesion molecules"/>
    <property type="evidence" value="ECO:0007669"/>
    <property type="project" value="InterPro"/>
</dbReference>
<dbReference type="InterPro" id="IPR020894">
    <property type="entry name" value="Cadherin_CS"/>
</dbReference>
<evidence type="ECO:0000256" key="6">
    <source>
        <dbReference type="ARBA" id="ARBA00022737"/>
    </source>
</evidence>
<dbReference type="InterPro" id="IPR015919">
    <property type="entry name" value="Cadherin-like_sf"/>
</dbReference>
<keyword evidence="4" id="KW-0812">Transmembrane</keyword>
<dbReference type="PROSITE" id="PS50268">
    <property type="entry name" value="CADHERIN_2"/>
    <property type="match status" value="6"/>
</dbReference>
<keyword evidence="11" id="KW-0325">Glycoprotein</keyword>
<evidence type="ECO:0000256" key="4">
    <source>
        <dbReference type="ARBA" id="ARBA00022692"/>
    </source>
</evidence>
<dbReference type="CDD" id="cd11304">
    <property type="entry name" value="Cadherin_repeat"/>
    <property type="match status" value="6"/>
</dbReference>
<dbReference type="GO" id="GO:0005509">
    <property type="term" value="F:calcium ion binding"/>
    <property type="evidence" value="ECO:0007669"/>
    <property type="project" value="UniProtKB-UniRule"/>
</dbReference>
<evidence type="ECO:0000256" key="15">
    <source>
        <dbReference type="SAM" id="SignalP"/>
    </source>
</evidence>
<feature type="non-terminal residue" evidence="17">
    <location>
        <position position="1"/>
    </location>
</feature>
<evidence type="ECO:0000256" key="3">
    <source>
        <dbReference type="ARBA" id="ARBA00022475"/>
    </source>
</evidence>
<feature type="compositionally biased region" description="Basic residues" evidence="14">
    <location>
        <begin position="918"/>
        <end position="928"/>
    </location>
</feature>
<dbReference type="AlphaFoldDB" id="A0A850Z0X7"/>
<reference evidence="17" key="1">
    <citation type="submission" date="2019-09" db="EMBL/GenBank/DDBJ databases">
        <title>Bird 10,000 Genomes (B10K) Project - Family phase.</title>
        <authorList>
            <person name="Zhang G."/>
        </authorList>
    </citation>
    <scope>NUCLEOTIDE SEQUENCE</scope>
    <source>
        <strain evidence="17">B10K-DU-012-47</strain>
    </source>
</reference>
<dbReference type="InterPro" id="IPR032455">
    <property type="entry name" value="Cadherin_C"/>
</dbReference>
<dbReference type="PANTHER" id="PTHR24028:SF349">
    <property type="entry name" value="PROTOCADHERIN GAMMA-C5"/>
    <property type="match status" value="1"/>
</dbReference>
<keyword evidence="6" id="KW-0677">Repeat</keyword>
<dbReference type="Pfam" id="PF16492">
    <property type="entry name" value="Cadherin_C_2"/>
    <property type="match status" value="1"/>
</dbReference>
<accession>A0A850Z0X7</accession>
<evidence type="ECO:0000256" key="14">
    <source>
        <dbReference type="SAM" id="MobiDB-lite"/>
    </source>
</evidence>
<dbReference type="InterPro" id="IPR031904">
    <property type="entry name" value="Cadherin_CBD"/>
</dbReference>
<feature type="domain" description="Cadherin" evidence="16">
    <location>
        <begin position="58"/>
        <end position="124"/>
    </location>
</feature>
<feature type="region of interest" description="Disordered" evidence="14">
    <location>
        <begin position="800"/>
        <end position="835"/>
    </location>
</feature>
<evidence type="ECO:0000256" key="12">
    <source>
        <dbReference type="ARBA" id="ARBA00074462"/>
    </source>
</evidence>
<comment type="subcellular location">
    <subcellularLocation>
        <location evidence="2">Cell membrane</location>
        <topology evidence="2">Single-pass type I membrane protein</topology>
    </subcellularLocation>
</comment>
<dbReference type="Pfam" id="PF15974">
    <property type="entry name" value="Cadherin_tail"/>
    <property type="match status" value="1"/>
</dbReference>
<feature type="region of interest" description="Disordered" evidence="14">
    <location>
        <begin position="898"/>
        <end position="928"/>
    </location>
</feature>
<gene>
    <name evidence="17" type="primary">Pcdhgc5</name>
    <name evidence="17" type="ORF">TICMUR_R04943</name>
</gene>
<dbReference type="GO" id="GO:0005886">
    <property type="term" value="C:plasma membrane"/>
    <property type="evidence" value="ECO:0007669"/>
    <property type="project" value="UniProtKB-SubCell"/>
</dbReference>
<dbReference type="FunFam" id="2.60.40.60:FF:000001">
    <property type="entry name" value="Protocadherin alpha 2"/>
    <property type="match status" value="1"/>
</dbReference>
<evidence type="ECO:0000256" key="1">
    <source>
        <dbReference type="ARBA" id="ARBA00003436"/>
    </source>
</evidence>
<dbReference type="PROSITE" id="PS00232">
    <property type="entry name" value="CADHERIN_1"/>
    <property type="match status" value="3"/>
</dbReference>
<protein>
    <recommendedName>
        <fullName evidence="12">Protocadherin gamma-C3</fullName>
    </recommendedName>
</protein>
<dbReference type="OrthoDB" id="6252479at2759"/>
<dbReference type="FunFam" id="2.60.40.60:FF:000004">
    <property type="entry name" value="Protocadherin 1 gamma 2"/>
    <property type="match status" value="1"/>
</dbReference>
<evidence type="ECO:0000313" key="17">
    <source>
        <dbReference type="EMBL" id="NWI02709.1"/>
    </source>
</evidence>
<dbReference type="FunFam" id="2.60.40.60:FF:000006">
    <property type="entry name" value="Protocadherin alpha 2"/>
    <property type="match status" value="1"/>
</dbReference>
<dbReference type="InterPro" id="IPR050174">
    <property type="entry name" value="Protocadherin/Cadherin-CA"/>
</dbReference>
<evidence type="ECO:0000256" key="8">
    <source>
        <dbReference type="ARBA" id="ARBA00022889"/>
    </source>
</evidence>
<evidence type="ECO:0000256" key="11">
    <source>
        <dbReference type="ARBA" id="ARBA00023180"/>
    </source>
</evidence>
<evidence type="ECO:0000313" key="18">
    <source>
        <dbReference type="Proteomes" id="UP000629438"/>
    </source>
</evidence>
<dbReference type="PANTHER" id="PTHR24028">
    <property type="entry name" value="CADHERIN-87A"/>
    <property type="match status" value="1"/>
</dbReference>
<feature type="domain" description="Cadherin" evidence="16">
    <location>
        <begin position="344"/>
        <end position="448"/>
    </location>
</feature>
<proteinExistence type="predicted"/>
<comment type="function">
    <text evidence="1">Potential calcium-dependent cell-adhesion protein. May be involved in the establishment and maintenance of specific neuronal connections in the brain.</text>
</comment>
<evidence type="ECO:0000256" key="9">
    <source>
        <dbReference type="ARBA" id="ARBA00022989"/>
    </source>
</evidence>
<keyword evidence="10" id="KW-0472">Membrane</keyword>
<dbReference type="InterPro" id="IPR002126">
    <property type="entry name" value="Cadherin-like_dom"/>
</dbReference>
<evidence type="ECO:0000256" key="2">
    <source>
        <dbReference type="ARBA" id="ARBA00004251"/>
    </source>
</evidence>
<dbReference type="InterPro" id="IPR013164">
    <property type="entry name" value="Cadherin_N"/>
</dbReference>
<keyword evidence="5 15" id="KW-0732">Signal</keyword>
<dbReference type="FunFam" id="2.60.40.60:FF:000002">
    <property type="entry name" value="Protocadherin alpha 2"/>
    <property type="match status" value="1"/>
</dbReference>
<feature type="domain" description="Cadherin" evidence="16">
    <location>
        <begin position="449"/>
        <end position="558"/>
    </location>
</feature>
<evidence type="ECO:0000259" key="16">
    <source>
        <dbReference type="PROSITE" id="PS50268"/>
    </source>
</evidence>
<evidence type="ECO:0000256" key="7">
    <source>
        <dbReference type="ARBA" id="ARBA00022837"/>
    </source>
</evidence>
<keyword evidence="7 13" id="KW-0106">Calcium</keyword>
<dbReference type="FunFam" id="2.60.40.60:FF:000018">
    <property type="entry name" value="Protocadherin gamma c3"/>
    <property type="match status" value="1"/>
</dbReference>
<dbReference type="SMART" id="SM00112">
    <property type="entry name" value="CA"/>
    <property type="match status" value="6"/>
</dbReference>
<evidence type="ECO:0000256" key="10">
    <source>
        <dbReference type="ARBA" id="ARBA00023136"/>
    </source>
</evidence>
<feature type="compositionally biased region" description="Polar residues" evidence="14">
    <location>
        <begin position="806"/>
        <end position="828"/>
    </location>
</feature>
<sequence length="928" mass="100199">AWKWQVLSLFLLCGWGWVSGQVHYSVVEESELGTVVGNVARDLGLKVEELPGRRLRLGSEESLRYFAVRLDSGTLVVSQRLDRERLCGAAASCVLSVQVVTENPLQLFRLEVEILDLNDNSPSFPTAHRTLRIAESATVAARFPLESAQDPDVGTNAVNSYWLSPNSHFSLDVKQQPDGKLFPELVLERALDREEQPEVQLVLTAVDGGSPARSGTAQITVQVLDVNDNAPTFDHTTYKVKVPENTPVGAVLLRVNASDPDEGPNGETQYSFGVHTSDSVRRLFALDPRSGEVRVSGALDFEESRFYEIYIAVRARDKGSPAMEGHCHLRVELIDINDNSPEIVLTSVSSPVQEDAAPGTVIALIGVKDSDSGDNGQVRLQIAKELPFKLVSSFKEHFSLVTSGPLDREKASGYNITVRAVDSGSPQRATQKTFYLRIADVNDNAPNFSSPFDTAHIQENSLPGTSVFSVSASDPDEGSNAKLSYSILDNGMQDAPISTYFRIDQDNGTIYTLRALDYEQDKVFQVPVEVKDAGSPALSSTAVVHVFVLDENDNAPNIVYPSVPTGSAFHQAIPALAEPGYLVTKIVAVDADSGHNAWLSYQLQEPAEALPFQVERRSGEIRVAQALRESEDSHRLVVEVRDNGTPSLSASVVIVISPEESSVQDFSKSLDVPQSSPEDSNLTLYLIISLVSISLVSCVMFGLAAARCLKAGSASWAFAGCCRGTGRKPASHFRGQMKPDGFIKYLDVGGAGLTSQAQNYTSCFSPMSDQSDFLFVKPFSHSSTAETVAAYEQVTSTLASPCDGQAQPNTDWRFSQTQRPGTSGSQNGEEAGAWPNNQFDTEMLQAMILASANEAADGNSTLGGGNGTMGLSARYGPQFTLQHVPDYRQNVYIPGSNATLTNAAGKRDSKNAAPAGGNKKKSGKKEKK</sequence>
<feature type="domain" description="Cadherin" evidence="16">
    <location>
        <begin position="234"/>
        <end position="343"/>
    </location>
</feature>
<dbReference type="EMBL" id="WAAG01053429">
    <property type="protein sequence ID" value="NWI02709.1"/>
    <property type="molecule type" value="Genomic_DNA"/>
</dbReference>
<feature type="domain" description="Cadherin" evidence="16">
    <location>
        <begin position="125"/>
        <end position="233"/>
    </location>
</feature>